<dbReference type="Proteomes" id="UP000176420">
    <property type="component" value="Unassembled WGS sequence"/>
</dbReference>
<proteinExistence type="predicted"/>
<protein>
    <submittedName>
        <fullName evidence="1">Uncharacterized protein</fullName>
    </submittedName>
</protein>
<dbReference type="EMBL" id="MHKI01000017">
    <property type="protein sequence ID" value="OGY86659.1"/>
    <property type="molecule type" value="Genomic_DNA"/>
</dbReference>
<accession>A0A1G2BDK4</accession>
<evidence type="ECO:0000313" key="1">
    <source>
        <dbReference type="EMBL" id="OGY86659.1"/>
    </source>
</evidence>
<dbReference type="AlphaFoldDB" id="A0A1G2BDK4"/>
<reference evidence="1 2" key="1">
    <citation type="journal article" date="2016" name="Nat. Commun.">
        <title>Thousands of microbial genomes shed light on interconnected biogeochemical processes in an aquifer system.</title>
        <authorList>
            <person name="Anantharaman K."/>
            <person name="Brown C.T."/>
            <person name="Hug L.A."/>
            <person name="Sharon I."/>
            <person name="Castelle C.J."/>
            <person name="Probst A.J."/>
            <person name="Thomas B.C."/>
            <person name="Singh A."/>
            <person name="Wilkins M.J."/>
            <person name="Karaoz U."/>
            <person name="Brodie E.L."/>
            <person name="Williams K.H."/>
            <person name="Hubbard S.S."/>
            <person name="Banfield J.F."/>
        </authorList>
    </citation>
    <scope>NUCLEOTIDE SEQUENCE [LARGE SCALE GENOMIC DNA]</scope>
</reference>
<gene>
    <name evidence="1" type="ORF">A2319_02890</name>
</gene>
<evidence type="ECO:0000313" key="2">
    <source>
        <dbReference type="Proteomes" id="UP000176420"/>
    </source>
</evidence>
<sequence length="320" mass="36625">MLEKIAGYLPKKQQEMLAAGVDLFAHRTPQLLESQVVTFMREQGFPPAEVADAYEEQQEALEKLFGNSNTGLNHGTLYHGTGLYKHTEEKYRSAEKTEDVKFDVLNTVLAHGLKPHFDTFFPEGDIESLSLASSYFYAKWYADKYLGKDTKMQWQLGNPYDWFCFYYADTMRDTAKRLLTTKDGLRALEIKKLRDRRKKEYGSRLHKWLAGLQKDINPQTSVIDILKAHSDIAENWGAVLCFDKTNIVTIPTSLLSAHEVRTTKIINPQQIKAIGVPLQHMQIARDMLKKNNLSSDLFALECADLHLASFPFKDLVKRTT</sequence>
<organism evidence="1 2">
    <name type="scientific">Candidatus Kerfeldbacteria bacterium RIFOXYB2_FULL_38_14</name>
    <dbReference type="NCBI Taxonomy" id="1798547"/>
    <lineage>
        <taxon>Bacteria</taxon>
        <taxon>Candidatus Kerfeldiibacteriota</taxon>
    </lineage>
</organism>
<comment type="caution">
    <text evidence="1">The sequence shown here is derived from an EMBL/GenBank/DDBJ whole genome shotgun (WGS) entry which is preliminary data.</text>
</comment>
<name>A0A1G2BDK4_9BACT</name>